<reference evidence="1" key="1">
    <citation type="journal article" date="2021" name="Environ. Microbiol.">
        <title>Gene family expansions and transcriptome signatures uncover fungal adaptations to wood decay.</title>
        <authorList>
            <person name="Hage H."/>
            <person name="Miyauchi S."/>
            <person name="Viragh M."/>
            <person name="Drula E."/>
            <person name="Min B."/>
            <person name="Chaduli D."/>
            <person name="Navarro D."/>
            <person name="Favel A."/>
            <person name="Norest M."/>
            <person name="Lesage-Meessen L."/>
            <person name="Balint B."/>
            <person name="Merenyi Z."/>
            <person name="de Eugenio L."/>
            <person name="Morin E."/>
            <person name="Martinez A.T."/>
            <person name="Baldrian P."/>
            <person name="Stursova M."/>
            <person name="Martinez M.J."/>
            <person name="Novotny C."/>
            <person name="Magnuson J.K."/>
            <person name="Spatafora J.W."/>
            <person name="Maurice S."/>
            <person name="Pangilinan J."/>
            <person name="Andreopoulos W."/>
            <person name="LaButti K."/>
            <person name="Hundley H."/>
            <person name="Na H."/>
            <person name="Kuo A."/>
            <person name="Barry K."/>
            <person name="Lipzen A."/>
            <person name="Henrissat B."/>
            <person name="Riley R."/>
            <person name="Ahrendt S."/>
            <person name="Nagy L.G."/>
            <person name="Grigoriev I.V."/>
            <person name="Martin F."/>
            <person name="Rosso M.N."/>
        </authorList>
    </citation>
    <scope>NUCLEOTIDE SEQUENCE</scope>
    <source>
        <strain evidence="1">CBS 384.51</strain>
    </source>
</reference>
<evidence type="ECO:0000313" key="2">
    <source>
        <dbReference type="Proteomes" id="UP001055072"/>
    </source>
</evidence>
<dbReference type="Proteomes" id="UP001055072">
    <property type="component" value="Unassembled WGS sequence"/>
</dbReference>
<name>A0ACB8U3G3_9APHY</name>
<keyword evidence="2" id="KW-1185">Reference proteome</keyword>
<dbReference type="EMBL" id="MU274912">
    <property type="protein sequence ID" value="KAI0088912.1"/>
    <property type="molecule type" value="Genomic_DNA"/>
</dbReference>
<protein>
    <submittedName>
        <fullName evidence="1">Uncharacterized protein</fullName>
    </submittedName>
</protein>
<gene>
    <name evidence="1" type="ORF">BDY19DRAFT_946737</name>
</gene>
<evidence type="ECO:0000313" key="1">
    <source>
        <dbReference type="EMBL" id="KAI0088912.1"/>
    </source>
</evidence>
<organism evidence="1 2">
    <name type="scientific">Irpex rosettiformis</name>
    <dbReference type="NCBI Taxonomy" id="378272"/>
    <lineage>
        <taxon>Eukaryota</taxon>
        <taxon>Fungi</taxon>
        <taxon>Dikarya</taxon>
        <taxon>Basidiomycota</taxon>
        <taxon>Agaricomycotina</taxon>
        <taxon>Agaricomycetes</taxon>
        <taxon>Polyporales</taxon>
        <taxon>Irpicaceae</taxon>
        <taxon>Irpex</taxon>
    </lineage>
</organism>
<comment type="caution">
    <text evidence="1">The sequence shown here is derived from an EMBL/GenBank/DDBJ whole genome shotgun (WGS) entry which is preliminary data.</text>
</comment>
<sequence>MLWPTHAVCMLGPGWSSMNRLSASDQGPCLIPLVQDFFVPGHFASGGLSLGDSKLKTYERLFCKNASTDHY</sequence>
<proteinExistence type="predicted"/>
<accession>A0ACB8U3G3</accession>